<feature type="domain" description="CRIC" evidence="7">
    <location>
        <begin position="84"/>
        <end position="178"/>
    </location>
</feature>
<feature type="domain" description="SAM" evidence="5">
    <location>
        <begin position="11"/>
        <end position="76"/>
    </location>
</feature>
<reference evidence="8 9" key="1">
    <citation type="submission" date="2022-01" db="EMBL/GenBank/DDBJ databases">
        <title>A chromosome-scale genome assembly of the false clownfish, Amphiprion ocellaris.</title>
        <authorList>
            <person name="Ryu T."/>
        </authorList>
    </citation>
    <scope>NUCLEOTIDE SEQUENCE [LARGE SCALE GENOMIC DNA]</scope>
</reference>
<comment type="similarity">
    <text evidence="1">Belongs to the CNKSR family.</text>
</comment>
<dbReference type="PROSITE" id="PS51290">
    <property type="entry name" value="CRIC"/>
    <property type="match status" value="1"/>
</dbReference>
<evidence type="ECO:0000313" key="8">
    <source>
        <dbReference type="Ensembl" id="ENSAOCP00000056794.1"/>
    </source>
</evidence>
<sequence length="778" mass="86944">MALVMEPVSKWSTSQVVDWMKGLDDCLQQYVCVFERGGVCGERLLRISHAELEELGVSRIGHQELILEAVDLLCALNSGLETESVRTLAHKLGASAKNLQNFISGRRRSSQSESRSSRRLPNDLLTSVVDLITAAKSLLAWLDRSPFAAVADYSVTRNNVIQLCLELTTIVQQDCTVFETENKILHVCKTLSEVCEHIVCVSSDPLVSQSAHLELVHLTNIKPSEGLGMYIKSTYDGLHVITGTTEGSPADRCKKIHAGDEVIQVNHQTVPTRSPGSSSATPSGTPTKNSALQDLYIPPPPTEPYTPRYFGEFCCFFPPSCFLRVLPGRALASLSRRRVSCKALGRGDCEGWLWRKRDAKGYFSQKWKKYWFVLKDNCLYWYINEEDEKAEGFVSLPEFKIDRASECRKKYAFKACHPKVKSFYFAADGVDDMNRWLSRLNMAAVGYAERERIRQEQDYWSESEHEDDATSSPKQDSPPPPYDTYPRPPSVSHMSAYLEGRTTRLSSTETSRSRSSQEDFLSETGSPGRSSSSQRRSWQDLIETPLTEAGLHYLQTGPLEDAVFAEPGPGGSMMAGAVYTLPAQRNVPLPMAMQRLIPMATQGGKPRSFTLPRDSNLHTLLTPPAKEEQQTHNGEFSHVVRNTYENTESGSEGASLGDLFRACEQGGVCPLGRGSEAKDQSEFRQSFLRRAADPQLNERLHRLRILTSTLKDREGELALIDRLLANPQLSSAEFQEWKRAYQELFNQEPNSPAESDPGPPPPLTPSLSHTHSYIETHV</sequence>
<dbReference type="AlphaFoldDB" id="A0AAQ5YV86"/>
<dbReference type="InterPro" id="IPR017874">
    <property type="entry name" value="CRIC_domain"/>
</dbReference>
<feature type="domain" description="PH" evidence="4">
    <location>
        <begin position="346"/>
        <end position="445"/>
    </location>
</feature>
<accession>A0AAQ5YV86</accession>
<feature type="compositionally biased region" description="Pro residues" evidence="3">
    <location>
        <begin position="476"/>
        <end position="489"/>
    </location>
</feature>
<dbReference type="SUPFAM" id="SSF47769">
    <property type="entry name" value="SAM/Pointed domain"/>
    <property type="match status" value="1"/>
</dbReference>
<dbReference type="InterPro" id="IPR013761">
    <property type="entry name" value="SAM/pointed_sf"/>
</dbReference>
<evidence type="ECO:0000256" key="3">
    <source>
        <dbReference type="SAM" id="MobiDB-lite"/>
    </source>
</evidence>
<evidence type="ECO:0000259" key="4">
    <source>
        <dbReference type="PROSITE" id="PS50003"/>
    </source>
</evidence>
<dbReference type="FunFam" id="1.10.150.50:FF:000019">
    <property type="entry name" value="Connector enhancer of kinase suppressor of Ras 2"/>
    <property type="match status" value="1"/>
</dbReference>
<dbReference type="InterPro" id="IPR036034">
    <property type="entry name" value="PDZ_sf"/>
</dbReference>
<name>A0AAQ5YV86_AMPOC</name>
<dbReference type="Ensembl" id="ENSAOCT00000069488.1">
    <property type="protein sequence ID" value="ENSAOCP00000056794.1"/>
    <property type="gene ID" value="ENSAOCG00000016460.2"/>
</dbReference>
<dbReference type="InterPro" id="IPR049628">
    <property type="entry name" value="CNK1-3_SAM"/>
</dbReference>
<feature type="compositionally biased region" description="Acidic residues" evidence="3">
    <location>
        <begin position="459"/>
        <end position="469"/>
    </location>
</feature>
<feature type="region of interest" description="Disordered" evidence="3">
    <location>
        <begin position="459"/>
        <end position="538"/>
    </location>
</feature>
<keyword evidence="2" id="KW-0597">Phosphoprotein</keyword>
<dbReference type="InterPro" id="IPR001478">
    <property type="entry name" value="PDZ"/>
</dbReference>
<evidence type="ECO:0000256" key="1">
    <source>
        <dbReference type="ARBA" id="ARBA00009498"/>
    </source>
</evidence>
<dbReference type="Pfam" id="PF00169">
    <property type="entry name" value="PH"/>
    <property type="match status" value="1"/>
</dbReference>
<evidence type="ECO:0000259" key="5">
    <source>
        <dbReference type="PROSITE" id="PS50105"/>
    </source>
</evidence>
<dbReference type="CDD" id="cd01260">
    <property type="entry name" value="PH_CNK_mammalian-like"/>
    <property type="match status" value="1"/>
</dbReference>
<dbReference type="PANTHER" id="PTHR12844:SF21">
    <property type="entry name" value="CONNECTOR ENHANCER OF KINASE SUPPRESSOR OF RAS 2"/>
    <property type="match status" value="1"/>
</dbReference>
<dbReference type="Proteomes" id="UP001501940">
    <property type="component" value="Chromosome 22"/>
</dbReference>
<dbReference type="Pfam" id="PF00595">
    <property type="entry name" value="PDZ"/>
    <property type="match status" value="1"/>
</dbReference>
<organism evidence="8 9">
    <name type="scientific">Amphiprion ocellaris</name>
    <name type="common">Clown anemonefish</name>
    <dbReference type="NCBI Taxonomy" id="80972"/>
    <lineage>
        <taxon>Eukaryota</taxon>
        <taxon>Metazoa</taxon>
        <taxon>Chordata</taxon>
        <taxon>Craniata</taxon>
        <taxon>Vertebrata</taxon>
        <taxon>Euteleostomi</taxon>
        <taxon>Actinopterygii</taxon>
        <taxon>Neopterygii</taxon>
        <taxon>Teleostei</taxon>
        <taxon>Neoteleostei</taxon>
        <taxon>Acanthomorphata</taxon>
        <taxon>Ovalentaria</taxon>
        <taxon>Pomacentridae</taxon>
        <taxon>Amphiprion</taxon>
    </lineage>
</organism>
<evidence type="ECO:0000259" key="6">
    <source>
        <dbReference type="PROSITE" id="PS50106"/>
    </source>
</evidence>
<dbReference type="InterPro" id="IPR051566">
    <property type="entry name" value="CNKSR"/>
</dbReference>
<dbReference type="FunFam" id="2.30.42.10:FF:000060">
    <property type="entry name" value="Connector enhancer of kinase suppressor of Ras 2"/>
    <property type="match status" value="1"/>
</dbReference>
<feature type="region of interest" description="Disordered" evidence="3">
    <location>
        <begin position="744"/>
        <end position="778"/>
    </location>
</feature>
<gene>
    <name evidence="8" type="primary">CNKSR2</name>
</gene>
<evidence type="ECO:0000256" key="2">
    <source>
        <dbReference type="ARBA" id="ARBA00022553"/>
    </source>
</evidence>
<evidence type="ECO:0000259" key="7">
    <source>
        <dbReference type="PROSITE" id="PS51290"/>
    </source>
</evidence>
<dbReference type="Pfam" id="PF10534">
    <property type="entry name" value="CRIC_ras_sig"/>
    <property type="match status" value="1"/>
</dbReference>
<dbReference type="InterPro" id="IPR001660">
    <property type="entry name" value="SAM"/>
</dbReference>
<reference evidence="8" key="2">
    <citation type="submission" date="2025-08" db="UniProtKB">
        <authorList>
            <consortium name="Ensembl"/>
        </authorList>
    </citation>
    <scope>IDENTIFICATION</scope>
</reference>
<feature type="domain" description="PDZ" evidence="6">
    <location>
        <begin position="215"/>
        <end position="270"/>
    </location>
</feature>
<dbReference type="SMART" id="SM00233">
    <property type="entry name" value="PH"/>
    <property type="match status" value="1"/>
</dbReference>
<feature type="region of interest" description="Disordered" evidence="3">
    <location>
        <begin position="264"/>
        <end position="296"/>
    </location>
</feature>
<protein>
    <submittedName>
        <fullName evidence="8">Connector enhancer of kinase suppressor of Ras 2</fullName>
    </submittedName>
</protein>
<dbReference type="InterPro" id="IPR011993">
    <property type="entry name" value="PH-like_dom_sf"/>
</dbReference>
<dbReference type="Pfam" id="PF00536">
    <property type="entry name" value="SAM_1"/>
    <property type="match status" value="1"/>
</dbReference>
<dbReference type="CDD" id="cd06748">
    <property type="entry name" value="PDZ_CNK1_2_3-like"/>
    <property type="match status" value="1"/>
</dbReference>
<dbReference type="Gene3D" id="2.30.42.10">
    <property type="match status" value="1"/>
</dbReference>
<dbReference type="SMART" id="SM00228">
    <property type="entry name" value="PDZ"/>
    <property type="match status" value="1"/>
</dbReference>
<proteinExistence type="inferred from homology"/>
<dbReference type="PROSITE" id="PS50105">
    <property type="entry name" value="SAM_DOMAIN"/>
    <property type="match status" value="1"/>
</dbReference>
<dbReference type="GeneTree" id="ENSGT00940000156709"/>
<reference evidence="8" key="3">
    <citation type="submission" date="2025-09" db="UniProtKB">
        <authorList>
            <consortium name="Ensembl"/>
        </authorList>
    </citation>
    <scope>IDENTIFICATION</scope>
</reference>
<dbReference type="SUPFAM" id="SSF50729">
    <property type="entry name" value="PH domain-like"/>
    <property type="match status" value="1"/>
</dbReference>
<dbReference type="Gene3D" id="2.30.29.30">
    <property type="entry name" value="Pleckstrin-homology domain (PH domain)/Phosphotyrosine-binding domain (PTB)"/>
    <property type="match status" value="1"/>
</dbReference>
<dbReference type="FunFam" id="2.30.29.30:FF:000092">
    <property type="entry name" value="Connector enhancer of kinase suppressor of Ras 2"/>
    <property type="match status" value="1"/>
</dbReference>
<dbReference type="PANTHER" id="PTHR12844">
    <property type="entry name" value="CONNECTOR ENCHANCER OF KINASE SUPPRESSOR OF RAS"/>
    <property type="match status" value="1"/>
</dbReference>
<dbReference type="SMART" id="SM00454">
    <property type="entry name" value="SAM"/>
    <property type="match status" value="1"/>
</dbReference>
<dbReference type="CDD" id="cd09511">
    <property type="entry name" value="SAM_CNK1_2_3-suppressor"/>
    <property type="match status" value="1"/>
</dbReference>
<dbReference type="InterPro" id="IPR001849">
    <property type="entry name" value="PH_domain"/>
</dbReference>
<evidence type="ECO:0000313" key="9">
    <source>
        <dbReference type="Proteomes" id="UP001501940"/>
    </source>
</evidence>
<dbReference type="Gene3D" id="1.10.150.50">
    <property type="entry name" value="Transcription Factor, Ets-1"/>
    <property type="match status" value="1"/>
</dbReference>
<keyword evidence="9" id="KW-1185">Reference proteome</keyword>
<dbReference type="SUPFAM" id="SSF50156">
    <property type="entry name" value="PDZ domain-like"/>
    <property type="match status" value="1"/>
</dbReference>
<feature type="compositionally biased region" description="Low complexity" evidence="3">
    <location>
        <begin position="271"/>
        <end position="287"/>
    </location>
</feature>
<dbReference type="PROSITE" id="PS50003">
    <property type="entry name" value="PH_DOMAIN"/>
    <property type="match status" value="1"/>
</dbReference>
<dbReference type="PROSITE" id="PS50106">
    <property type="entry name" value="PDZ"/>
    <property type="match status" value="1"/>
</dbReference>